<protein>
    <submittedName>
        <fullName evidence="1">DUF1699 family protein</fullName>
    </submittedName>
</protein>
<reference evidence="1 2" key="1">
    <citation type="submission" date="2023-03" db="EMBL/GenBank/DDBJ databases">
        <title>Whole genome sequencing of Methanotrichaceae archaeon M04Ac.</title>
        <authorList>
            <person name="Khomyakova M.A."/>
            <person name="Merkel A.Y."/>
            <person name="Slobodkin A.I."/>
        </authorList>
    </citation>
    <scope>NUCLEOTIDE SEQUENCE [LARGE SCALE GENOMIC DNA]</scope>
    <source>
        <strain evidence="1 2">M04Ac</strain>
    </source>
</reference>
<dbReference type="Proteomes" id="UP001215956">
    <property type="component" value="Unassembled WGS sequence"/>
</dbReference>
<dbReference type="EMBL" id="JARFPL010000005">
    <property type="protein sequence ID" value="MDF0592441.1"/>
    <property type="molecule type" value="Genomic_DNA"/>
</dbReference>
<dbReference type="RefSeq" id="WP_316968151.1">
    <property type="nucleotide sequence ID" value="NZ_JARFPL010000005.1"/>
</dbReference>
<evidence type="ECO:0000313" key="1">
    <source>
        <dbReference type="EMBL" id="MDF0592441.1"/>
    </source>
</evidence>
<evidence type="ECO:0000313" key="2">
    <source>
        <dbReference type="Proteomes" id="UP001215956"/>
    </source>
</evidence>
<comment type="caution">
    <text evidence="1">The sequence shown here is derived from an EMBL/GenBank/DDBJ whole genome shotgun (WGS) entry which is preliminary data.</text>
</comment>
<keyword evidence="2" id="KW-1185">Reference proteome</keyword>
<dbReference type="Pfam" id="PF08004">
    <property type="entry name" value="DUF1699"/>
    <property type="match status" value="1"/>
</dbReference>
<accession>A0ABT5XCK7</accession>
<proteinExistence type="predicted"/>
<organism evidence="1 2">
    <name type="scientific">Candidatus Methanocrinis alkalitolerans</name>
    <dbReference type="NCBI Taxonomy" id="3033395"/>
    <lineage>
        <taxon>Archaea</taxon>
        <taxon>Methanobacteriati</taxon>
        <taxon>Methanobacteriota</taxon>
        <taxon>Stenosarchaea group</taxon>
        <taxon>Methanomicrobia</taxon>
        <taxon>Methanotrichales</taxon>
        <taxon>Methanotrichaceae</taxon>
        <taxon>Methanocrinis</taxon>
    </lineage>
</organism>
<name>A0ABT5XCK7_9EURY</name>
<gene>
    <name evidence="1" type="ORF">P0O24_02450</name>
</gene>
<dbReference type="InterPro" id="IPR012546">
    <property type="entry name" value="DUF1699"/>
</dbReference>
<sequence length="135" mass="15506">MRVRVVSSKNEIPNLNPNERIVHLAFRASNVDFLNLMKICPRLRAIQVPPSYRKTMSKAIQLFLEMQGIDLLEGDVWGHRKDIDEYFMVDDETIGEIESMISEGVTIEEATDLIMKKTRLAPDLIKYIAKSKITV</sequence>